<evidence type="ECO:0000256" key="8">
    <source>
        <dbReference type="SAM" id="Coils"/>
    </source>
</evidence>
<evidence type="ECO:0000256" key="1">
    <source>
        <dbReference type="ARBA" id="ARBA00004123"/>
    </source>
</evidence>
<dbReference type="AlphaFoldDB" id="A0A3Q7ILI7"/>
<dbReference type="InterPro" id="IPR004827">
    <property type="entry name" value="bZIP"/>
</dbReference>
<evidence type="ECO:0000256" key="7">
    <source>
        <dbReference type="ARBA" id="ARBA00023242"/>
    </source>
</evidence>
<keyword evidence="3" id="KW-0963">Cytoplasm</keyword>
<evidence type="ECO:0000259" key="10">
    <source>
        <dbReference type="PROSITE" id="PS50217"/>
    </source>
</evidence>
<keyword evidence="12" id="KW-1185">Reference proteome</keyword>
<feature type="domain" description="BZIP" evidence="10">
    <location>
        <begin position="654"/>
        <end position="717"/>
    </location>
</feature>
<evidence type="ECO:0000313" key="11">
    <source>
        <dbReference type="EnsemblPlants" id="Solyc10g083380.2.1"/>
    </source>
</evidence>
<dbReference type="PANTHER" id="PTHR31250:SF10">
    <property type="entry name" value="IQ DOMAIN-CONTAINING PROTEIN IQM3"/>
    <property type="match status" value="1"/>
</dbReference>
<dbReference type="GO" id="GO:0005634">
    <property type="term" value="C:nucleus"/>
    <property type="evidence" value="ECO:0007669"/>
    <property type="project" value="UniProtKB-SubCell"/>
</dbReference>
<dbReference type="Gramene" id="Solyc10g083380.2.1">
    <property type="protein sequence ID" value="Solyc10g083380.2.1"/>
    <property type="gene ID" value="Solyc10g083380.2"/>
</dbReference>
<dbReference type="EnsemblPlants" id="Solyc10g083380.2.1">
    <property type="protein sequence ID" value="Solyc10g083380.2.1"/>
    <property type="gene ID" value="Solyc10g083380.2"/>
</dbReference>
<dbReference type="InterPro" id="IPR045314">
    <property type="entry name" value="bZIP_plant_GBF1"/>
</dbReference>
<dbReference type="PaxDb" id="4081-Solyc10g083360.1.1"/>
<dbReference type="InParanoid" id="A0A3Q7ILI7"/>
<feature type="compositionally biased region" description="Basic and acidic residues" evidence="9">
    <location>
        <begin position="340"/>
        <end position="357"/>
    </location>
</feature>
<keyword evidence="5" id="KW-0238">DNA-binding</keyword>
<proteinExistence type="predicted"/>
<keyword evidence="7" id="KW-0539">Nucleus</keyword>
<evidence type="ECO:0000256" key="3">
    <source>
        <dbReference type="ARBA" id="ARBA00022490"/>
    </source>
</evidence>
<dbReference type="SMART" id="SM00338">
    <property type="entry name" value="BRLZ"/>
    <property type="match status" value="1"/>
</dbReference>
<dbReference type="CDD" id="cd14702">
    <property type="entry name" value="bZIP_plant_GBF1"/>
    <property type="match status" value="1"/>
</dbReference>
<evidence type="ECO:0000256" key="9">
    <source>
        <dbReference type="SAM" id="MobiDB-lite"/>
    </source>
</evidence>
<dbReference type="PROSITE" id="PS50217">
    <property type="entry name" value="BZIP"/>
    <property type="match status" value="1"/>
</dbReference>
<comment type="subcellular location">
    <subcellularLocation>
        <location evidence="2">Cytoplasm</location>
    </subcellularLocation>
    <subcellularLocation>
        <location evidence="1">Nucleus</location>
    </subcellularLocation>
</comment>
<accession>A0A3Q7ILI7</accession>
<reference evidence="11" key="1">
    <citation type="journal article" date="2012" name="Nature">
        <title>The tomato genome sequence provides insights into fleshy fruit evolution.</title>
        <authorList>
            <consortium name="Tomato Genome Consortium"/>
        </authorList>
    </citation>
    <scope>NUCLEOTIDE SEQUENCE [LARGE SCALE GENOMIC DNA]</scope>
    <source>
        <strain evidence="11">cv. Heinz 1706</strain>
    </source>
</reference>
<dbReference type="GO" id="GO:0003677">
    <property type="term" value="F:DNA binding"/>
    <property type="evidence" value="ECO:0007669"/>
    <property type="project" value="UniProtKB-KW"/>
</dbReference>
<evidence type="ECO:0000256" key="4">
    <source>
        <dbReference type="ARBA" id="ARBA00023015"/>
    </source>
</evidence>
<dbReference type="GO" id="GO:0003700">
    <property type="term" value="F:DNA-binding transcription factor activity"/>
    <property type="evidence" value="ECO:0007669"/>
    <property type="project" value="InterPro"/>
</dbReference>
<sequence>MEFETHVPSCFDLTSQSPINSFLDTNFTNGRECQWSDSAGDVIPADTPTKLHAKAAKTVQKVYRSYRTRRMLADSALVAEELWWQALDYARLNHSTISFFNVPQPETAVSRWNRITINASKSNCTHKGEATIKSLEVLEEIVVRIKVGKGLSRDGKAQKLAFQHWIEAIDPRHRYGHNLHTYYQEWCKTDAGQPFFYWLDLGDGKKVELKECPRSKLQKQSIKYLGPQEREHYEYVVAEGKILHNLTGNHLDTTNGLPGAKWIFVMSTSKRLYAGEKKKGIFHHSSFLAGGATLAAGRLVVKDGILKSISAYSGHYRPTDDSLNSFLSFLKENGVNLDEAEIKKPRDDDESYEEGKSSESNSASDLSTISESLQIDLPKEEEKDLSGLVINPQAEKASNNYKRTLSGGLESPRAEVPKTAILQRINSKKLSKSYQLGHQLSLAWSTGAGPRIGCINDYPVELREQALELTHLSPRPRSASSTPRPIAAMEAPVMSRYSASKFSDWCPSDLAGHVSLPHPFPPLIFMLSVFSFSLNTLFSMNSDVTWQTPPSCTAVEEFSGEPAEFEFEAAEALACLSHPVDEDGASGETELCVDAVTDRDQIGYWAVLQVLVTGAPEAIPVKEQRIDVKFEDEKEVATQTGYESELKTSLAEKEERRMRRVLANRESAKRTIRRRQAMREEMRRKADDLALENENLKKIKELAAAEYNFLKNKNDNLRMQIAKNVKAEVEETYDDSKSPLVETHTSTTSTTSLYNQMPLILSSALPCFDGLLLQRGGMHHISSITPPVLTSPGEGTTPSDKLESSVMVMMNNNVPGDTMPTHFLHNIDKVKQLAGFRSTSSPFVLPQAIATQNEIIQQIMLCTPDFKSDVGRVARASADDALLEHRTCNSEVEDAYEMKIRVLLSVRFLAKDKMRVAILSLVSTRCYGIPLIRSIFISFRSL</sequence>
<feature type="coiled-coil region" evidence="8">
    <location>
        <begin position="651"/>
        <end position="720"/>
    </location>
</feature>
<organism evidence="11">
    <name type="scientific">Solanum lycopersicum</name>
    <name type="common">Tomato</name>
    <name type="synonym">Lycopersicon esculentum</name>
    <dbReference type="NCBI Taxonomy" id="4081"/>
    <lineage>
        <taxon>Eukaryota</taxon>
        <taxon>Viridiplantae</taxon>
        <taxon>Streptophyta</taxon>
        <taxon>Embryophyta</taxon>
        <taxon>Tracheophyta</taxon>
        <taxon>Spermatophyta</taxon>
        <taxon>Magnoliopsida</taxon>
        <taxon>eudicotyledons</taxon>
        <taxon>Gunneridae</taxon>
        <taxon>Pentapetalae</taxon>
        <taxon>asterids</taxon>
        <taxon>lamiids</taxon>
        <taxon>Solanales</taxon>
        <taxon>Solanaceae</taxon>
        <taxon>Solanoideae</taxon>
        <taxon>Solaneae</taxon>
        <taxon>Solanum</taxon>
        <taxon>Solanum subgen. Lycopersicon</taxon>
    </lineage>
</organism>
<evidence type="ECO:0000256" key="2">
    <source>
        <dbReference type="ARBA" id="ARBA00004496"/>
    </source>
</evidence>
<dbReference type="PANTHER" id="PTHR31250">
    <property type="entry name" value="IQ DOMAIN-CONTAINING PROTEIN IQM3"/>
    <property type="match status" value="1"/>
</dbReference>
<evidence type="ECO:0000256" key="6">
    <source>
        <dbReference type="ARBA" id="ARBA00023163"/>
    </source>
</evidence>
<name>A0A3Q7ILI7_SOLLC</name>
<feature type="compositionally biased region" description="Polar residues" evidence="9">
    <location>
        <begin position="358"/>
        <end position="367"/>
    </location>
</feature>
<dbReference type="GO" id="GO:0005737">
    <property type="term" value="C:cytoplasm"/>
    <property type="evidence" value="ECO:0007669"/>
    <property type="project" value="UniProtKB-SubCell"/>
</dbReference>
<evidence type="ECO:0000313" key="12">
    <source>
        <dbReference type="Proteomes" id="UP000004994"/>
    </source>
</evidence>
<evidence type="ECO:0000256" key="5">
    <source>
        <dbReference type="ARBA" id="ARBA00023125"/>
    </source>
</evidence>
<dbReference type="Proteomes" id="UP000004994">
    <property type="component" value="Chromosome 10"/>
</dbReference>
<keyword evidence="6" id="KW-0804">Transcription</keyword>
<keyword evidence="4" id="KW-0805">Transcription regulation</keyword>
<protein>
    <recommendedName>
        <fullName evidence="10">BZIP domain-containing protein</fullName>
    </recommendedName>
</protein>
<keyword evidence="8" id="KW-0175">Coiled coil</keyword>
<feature type="region of interest" description="Disordered" evidence="9">
    <location>
        <begin position="340"/>
        <end position="367"/>
    </location>
</feature>
<reference evidence="11" key="2">
    <citation type="submission" date="2019-01" db="UniProtKB">
        <authorList>
            <consortium name="EnsemblPlants"/>
        </authorList>
    </citation>
    <scope>IDENTIFICATION</scope>
    <source>
        <strain evidence="11">cv. Heinz 1706</strain>
    </source>
</reference>
<dbReference type="InterPro" id="IPR044159">
    <property type="entry name" value="IQM"/>
</dbReference>